<dbReference type="InterPro" id="IPR010712">
    <property type="entry name" value="Arsenical-R_ArsD"/>
</dbReference>
<dbReference type="Gene3D" id="3.40.30.10">
    <property type="entry name" value="Glutaredoxin"/>
    <property type="match status" value="1"/>
</dbReference>
<protein>
    <submittedName>
        <fullName evidence="1">Arsenic resistance operon repressor</fullName>
    </submittedName>
</protein>
<proteinExistence type="predicted"/>
<dbReference type="GO" id="GO:0003677">
    <property type="term" value="F:DNA binding"/>
    <property type="evidence" value="ECO:0007669"/>
    <property type="project" value="InterPro"/>
</dbReference>
<accession>A0A1C9LUP0</accession>
<sequence>MRRMLIMKKVEIFDPAMCCSTGVCGPSVDPELTRIASAVYSLEQKKFDITRYNLGNDPGAFVDNEIVNKVLLEKGPDALPLILLNNEIVKVGAYPTNEELAEWLNVGIAELQEKPRVRVSVKFDK</sequence>
<dbReference type="NCBIfam" id="NF033727">
    <property type="entry name" value="chaperon_ArsD"/>
    <property type="match status" value="1"/>
</dbReference>
<evidence type="ECO:0000313" key="1">
    <source>
        <dbReference type="EMBL" id="AOQ25934.1"/>
    </source>
</evidence>
<dbReference type="GO" id="GO:0046685">
    <property type="term" value="P:response to arsenic-containing substance"/>
    <property type="evidence" value="ECO:0007669"/>
    <property type="project" value="InterPro"/>
</dbReference>
<dbReference type="AlphaFoldDB" id="A0A1C9LUP0"/>
<reference evidence="1" key="1">
    <citation type="submission" date="2016-06" db="EMBL/GenBank/DDBJ databases">
        <title>Presence of the optrA gene in methicillin-resistant Staphylococcus sciuri of porcine origin.</title>
        <authorList>
            <person name="Fan R."/>
            <person name="Li D."/>
            <person name="Wang Y."/>
            <person name="He T."/>
            <person name="Schwarz S."/>
            <person name="Wu C."/>
        </authorList>
    </citation>
    <scope>NUCLEOTIDE SEQUENCE</scope>
    <source>
        <strain evidence="1">MS11-3</strain>
    </source>
</reference>
<dbReference type="Pfam" id="PF06953">
    <property type="entry name" value="ArsD"/>
    <property type="match status" value="1"/>
</dbReference>
<dbReference type="EMBL" id="KX447571">
    <property type="protein sequence ID" value="AOQ25934.1"/>
    <property type="molecule type" value="Genomic_DNA"/>
</dbReference>
<name>A0A1C9LUP0_MAMSC</name>
<organism evidence="1">
    <name type="scientific">Mammaliicoccus sciuri</name>
    <name type="common">Staphylococcus sciuri</name>
    <dbReference type="NCBI Taxonomy" id="1296"/>
    <lineage>
        <taxon>Bacteria</taxon>
        <taxon>Bacillati</taxon>
        <taxon>Bacillota</taxon>
        <taxon>Bacilli</taxon>
        <taxon>Bacillales</taxon>
        <taxon>Staphylococcaceae</taxon>
        <taxon>Mammaliicoccus</taxon>
    </lineage>
</organism>
<dbReference type="GO" id="GO:0045892">
    <property type="term" value="P:negative regulation of DNA-templated transcription"/>
    <property type="evidence" value="ECO:0007669"/>
    <property type="project" value="InterPro"/>
</dbReference>